<comment type="caution">
    <text evidence="1">The sequence shown here is derived from an EMBL/GenBank/DDBJ whole genome shotgun (WGS) entry which is preliminary data.</text>
</comment>
<evidence type="ECO:0000313" key="2">
    <source>
        <dbReference type="Proteomes" id="UP000635853"/>
    </source>
</evidence>
<dbReference type="EMBL" id="JAESIL010000039">
    <property type="protein sequence ID" value="MBL3578639.1"/>
    <property type="molecule type" value="Genomic_DNA"/>
</dbReference>
<protein>
    <submittedName>
        <fullName evidence="1">Uncharacterized protein</fullName>
    </submittedName>
</protein>
<gene>
    <name evidence="1" type="ORF">JMJ92_10800</name>
</gene>
<organism evidence="1 2">
    <name type="scientific">Rhodovulum visakhapatnamense</name>
    <dbReference type="NCBI Taxonomy" id="364297"/>
    <lineage>
        <taxon>Bacteria</taxon>
        <taxon>Pseudomonadati</taxon>
        <taxon>Pseudomonadota</taxon>
        <taxon>Alphaproteobacteria</taxon>
        <taxon>Rhodobacterales</taxon>
        <taxon>Paracoccaceae</taxon>
        <taxon>Rhodovulum</taxon>
    </lineage>
</organism>
<name>A0ABS1RHL9_9RHOB</name>
<accession>A0ABS1RHL9</accession>
<reference evidence="2" key="1">
    <citation type="submission" date="2021-01" db="EMBL/GenBank/DDBJ databases">
        <title>Draft genomes of Rhodovulum sulfidophilum.</title>
        <authorList>
            <person name="Guzman M.S."/>
        </authorList>
    </citation>
    <scope>NUCLEOTIDE SEQUENCE [LARGE SCALE GENOMIC DNA]</scope>
    <source>
        <strain evidence="2">AB19</strain>
    </source>
</reference>
<sequence length="122" mass="13266">NYFFSDEDVDRLARALVFIARNGLALLPLYRLDVAHGVWRALGAEPAPPPERLSDLWAMPEDDAAAPDFETCLAEAARLVEKGRAAASAAAGTDLDADDEALRWFWLPEEVAAALTDKETPA</sequence>
<dbReference type="Proteomes" id="UP000635853">
    <property type="component" value="Unassembled WGS sequence"/>
</dbReference>
<feature type="non-terminal residue" evidence="1">
    <location>
        <position position="1"/>
    </location>
</feature>
<proteinExistence type="predicted"/>
<keyword evidence="2" id="KW-1185">Reference proteome</keyword>
<evidence type="ECO:0000313" key="1">
    <source>
        <dbReference type="EMBL" id="MBL3578639.1"/>
    </source>
</evidence>
<dbReference type="PANTHER" id="PTHR43686">
    <property type="entry name" value="SULFURTRANSFERASE-RELATED"/>
    <property type="match status" value="1"/>
</dbReference>
<dbReference type="PANTHER" id="PTHR43686:SF1">
    <property type="entry name" value="AMINOTRAN_5 DOMAIN-CONTAINING PROTEIN"/>
    <property type="match status" value="1"/>
</dbReference>